<evidence type="ECO:0000313" key="2">
    <source>
        <dbReference type="EMBL" id="TCD66413.1"/>
    </source>
</evidence>
<dbReference type="Proteomes" id="UP000292702">
    <property type="component" value="Unassembled WGS sequence"/>
</dbReference>
<sequence>MAPANLSSNVPSPDSWGLSTRYILAGEVVLLLCLMAFFISHQPPSAEVRIVLNHQSILQGWRTTVELQQQEEGVDPVLYADILAAIDVALVVIRRWEPVAHRINYRPLAYWAATMQRRALMTLTGGFSATAPVHQWRPPWKRGGGESAAFRYLDYSWYMQTPKPRLLLGLPLQSDSGSHPILDSLAILLLKTQFGAGVPSSA</sequence>
<feature type="transmembrane region" description="Helical" evidence="1">
    <location>
        <begin position="20"/>
        <end position="39"/>
    </location>
</feature>
<gene>
    <name evidence="2" type="ORF">EIP91_001404</name>
</gene>
<keyword evidence="3" id="KW-1185">Reference proteome</keyword>
<proteinExistence type="predicted"/>
<comment type="caution">
    <text evidence="2">The sequence shown here is derived from an EMBL/GenBank/DDBJ whole genome shotgun (WGS) entry which is preliminary data.</text>
</comment>
<keyword evidence="1" id="KW-1133">Transmembrane helix</keyword>
<evidence type="ECO:0000256" key="1">
    <source>
        <dbReference type="SAM" id="Phobius"/>
    </source>
</evidence>
<organism evidence="2 3">
    <name type="scientific">Steccherinum ochraceum</name>
    <dbReference type="NCBI Taxonomy" id="92696"/>
    <lineage>
        <taxon>Eukaryota</taxon>
        <taxon>Fungi</taxon>
        <taxon>Dikarya</taxon>
        <taxon>Basidiomycota</taxon>
        <taxon>Agaricomycotina</taxon>
        <taxon>Agaricomycetes</taxon>
        <taxon>Polyporales</taxon>
        <taxon>Steccherinaceae</taxon>
        <taxon>Steccherinum</taxon>
    </lineage>
</organism>
<dbReference type="AlphaFoldDB" id="A0A4R0RHZ1"/>
<keyword evidence="1" id="KW-0812">Transmembrane</keyword>
<evidence type="ECO:0000313" key="3">
    <source>
        <dbReference type="Proteomes" id="UP000292702"/>
    </source>
</evidence>
<protein>
    <submittedName>
        <fullName evidence="2">Uncharacterized protein</fullName>
    </submittedName>
</protein>
<dbReference type="EMBL" id="RWJN01000136">
    <property type="protein sequence ID" value="TCD66413.1"/>
    <property type="molecule type" value="Genomic_DNA"/>
</dbReference>
<keyword evidence="1" id="KW-0472">Membrane</keyword>
<accession>A0A4R0RHZ1</accession>
<name>A0A4R0RHZ1_9APHY</name>
<reference evidence="2 3" key="1">
    <citation type="submission" date="2018-11" db="EMBL/GenBank/DDBJ databases">
        <title>Genome assembly of Steccherinum ochraceum LE-BIN_3174, the white-rot fungus of the Steccherinaceae family (The Residual Polyporoid clade, Polyporales, Basidiomycota).</title>
        <authorList>
            <person name="Fedorova T.V."/>
            <person name="Glazunova O.A."/>
            <person name="Landesman E.O."/>
            <person name="Moiseenko K.V."/>
            <person name="Psurtseva N.V."/>
            <person name="Savinova O.S."/>
            <person name="Shakhova N.V."/>
            <person name="Tyazhelova T.V."/>
            <person name="Vasina D.V."/>
        </authorList>
    </citation>
    <scope>NUCLEOTIDE SEQUENCE [LARGE SCALE GENOMIC DNA]</scope>
    <source>
        <strain evidence="2 3">LE-BIN_3174</strain>
    </source>
</reference>